<dbReference type="AlphaFoldDB" id="A0A6J4IZK9"/>
<keyword evidence="1" id="KW-0472">Membrane</keyword>
<keyword evidence="1" id="KW-1133">Transmembrane helix</keyword>
<organism evidence="2">
    <name type="scientific">uncultured Chloroflexota bacterium</name>
    <dbReference type="NCBI Taxonomy" id="166587"/>
    <lineage>
        <taxon>Bacteria</taxon>
        <taxon>Bacillati</taxon>
        <taxon>Chloroflexota</taxon>
        <taxon>environmental samples</taxon>
    </lineage>
</organism>
<evidence type="ECO:0000256" key="1">
    <source>
        <dbReference type="SAM" id="Phobius"/>
    </source>
</evidence>
<reference evidence="2" key="1">
    <citation type="submission" date="2020-02" db="EMBL/GenBank/DDBJ databases">
        <authorList>
            <person name="Meier V. D."/>
        </authorList>
    </citation>
    <scope>NUCLEOTIDE SEQUENCE</scope>
    <source>
        <strain evidence="2">AVDCRST_MAG77</strain>
    </source>
</reference>
<proteinExistence type="predicted"/>
<protein>
    <submittedName>
        <fullName evidence="2">Uncharacterized protein</fullName>
    </submittedName>
</protein>
<sequence length="73" mass="7725">MQTPRHTLHTQPGGLSLTDSVADRVRSCLRDERGTARNALVLTLAVAAFLGLSGAFGLALGEALDRVSRILPL</sequence>
<accession>A0A6J4IZK9</accession>
<evidence type="ECO:0000313" key="2">
    <source>
        <dbReference type="EMBL" id="CAA9264265.1"/>
    </source>
</evidence>
<dbReference type="EMBL" id="CADCTC010000163">
    <property type="protein sequence ID" value="CAA9264265.1"/>
    <property type="molecule type" value="Genomic_DNA"/>
</dbReference>
<feature type="transmembrane region" description="Helical" evidence="1">
    <location>
        <begin position="39"/>
        <end position="60"/>
    </location>
</feature>
<keyword evidence="1" id="KW-0812">Transmembrane</keyword>
<name>A0A6J4IZK9_9CHLR</name>
<gene>
    <name evidence="2" type="ORF">AVDCRST_MAG77-2833</name>
</gene>